<dbReference type="PANTHER" id="PTHR20882">
    <property type="entry name" value="CYTOPLASMIC TRNA 2-THIOLATION PROTEIN 2"/>
    <property type="match status" value="1"/>
</dbReference>
<keyword evidence="1" id="KW-0963">Cytoplasm</keyword>
<accession>A0A818DC16</accession>
<evidence type="ECO:0000313" key="5">
    <source>
        <dbReference type="EMBL" id="CAF3445071.1"/>
    </source>
</evidence>
<evidence type="ECO:0000256" key="1">
    <source>
        <dbReference type="ARBA" id="ARBA00022490"/>
    </source>
</evidence>
<dbReference type="GO" id="GO:0000049">
    <property type="term" value="F:tRNA binding"/>
    <property type="evidence" value="ECO:0007669"/>
    <property type="project" value="InterPro"/>
</dbReference>
<reference evidence="5" key="1">
    <citation type="submission" date="2021-02" db="EMBL/GenBank/DDBJ databases">
        <authorList>
            <person name="Nowell W R."/>
        </authorList>
    </citation>
    <scope>NUCLEOTIDE SEQUENCE</scope>
</reference>
<proteinExistence type="predicted"/>
<comment type="caution">
    <text evidence="5">The sequence shown here is derived from an EMBL/GenBank/DDBJ whole genome shotgun (WGS) entry which is preliminary data.</text>
</comment>
<dbReference type="AlphaFoldDB" id="A0A818DC16"/>
<dbReference type="GO" id="GO:0002143">
    <property type="term" value="P:tRNA wobble position uridine thiolation"/>
    <property type="evidence" value="ECO:0007669"/>
    <property type="project" value="TreeGrafter"/>
</dbReference>
<dbReference type="Gene3D" id="1.10.10.10">
    <property type="entry name" value="Winged helix-like DNA-binding domain superfamily/Winged helix DNA-binding domain"/>
    <property type="match status" value="1"/>
</dbReference>
<organism evidence="5 6">
    <name type="scientific">Rotaria socialis</name>
    <dbReference type="NCBI Taxonomy" id="392032"/>
    <lineage>
        <taxon>Eukaryota</taxon>
        <taxon>Metazoa</taxon>
        <taxon>Spiralia</taxon>
        <taxon>Gnathifera</taxon>
        <taxon>Rotifera</taxon>
        <taxon>Eurotatoria</taxon>
        <taxon>Bdelloidea</taxon>
        <taxon>Philodinida</taxon>
        <taxon>Philodinidae</taxon>
        <taxon>Rotaria</taxon>
    </lineage>
</organism>
<sequence length="518" mass="60108">MTAREELIRRRRLKLLFDIAKRENCTKLITGDNCTKLAAQILSDMAQGKGAHVALECNFTDTRNDSVTIVRPFREIMSKEIAMYNRLNSFESLQNADIATMSGPQSSIFKLTETLVNDLQRQFPSTVSTIFRERTNFDKRFFLLVIERLLLSSTTVNYVWLDLKALKSVAWLILFTMAPKKKEYSFDLRETVIKHFLNGDSEHDIATKVIIPRNSVHYIIAKYKNTKCIGNIIGRGRKRKTSVHLDRVIQRKIKVDRRKSASAVKVEIESELGIIISEQTVRRRLHESGFMGRVARKKPYVDKVNRGKRIEYAKTYREKPIDYWKDVLWSDESKFNLFGSDGKVMVWRTPKEELDPKCTVPTVKYGGGNVKCWGSFSSSGVGNLVFIDENMTGEIYRDILQKNLFESVKKLNLGSKWVMQQNNDPKHRAHIVTNWLNEKGVERLKWPPYSPDLNPIEHMWDELERRMKKEKPKNATELKHALSRVWQGIGTDVTKKLVDSVPNRLNEVIRMNGYPTRY</sequence>
<dbReference type="EMBL" id="CAJNYT010002040">
    <property type="protein sequence ID" value="CAF3445071.1"/>
    <property type="molecule type" value="Genomic_DNA"/>
</dbReference>
<dbReference type="GO" id="GO:0016783">
    <property type="term" value="F:sulfurtransferase activity"/>
    <property type="evidence" value="ECO:0007669"/>
    <property type="project" value="TreeGrafter"/>
</dbReference>
<dbReference type="GO" id="GO:0003677">
    <property type="term" value="F:DNA binding"/>
    <property type="evidence" value="ECO:0007669"/>
    <property type="project" value="InterPro"/>
</dbReference>
<dbReference type="Proteomes" id="UP000663872">
    <property type="component" value="Unassembled WGS sequence"/>
</dbReference>
<evidence type="ECO:0000259" key="4">
    <source>
        <dbReference type="Pfam" id="PF13358"/>
    </source>
</evidence>
<dbReference type="InterPro" id="IPR019407">
    <property type="entry name" value="CTU2"/>
</dbReference>
<dbReference type="Pfam" id="PF13358">
    <property type="entry name" value="DDE_3"/>
    <property type="match status" value="1"/>
</dbReference>
<dbReference type="PANTHER" id="PTHR20882:SF14">
    <property type="entry name" value="CYTOPLASMIC TRNA 2-THIOLATION PROTEIN 2"/>
    <property type="match status" value="1"/>
</dbReference>
<evidence type="ECO:0008006" key="7">
    <source>
        <dbReference type="Google" id="ProtNLM"/>
    </source>
</evidence>
<dbReference type="Gene3D" id="3.30.420.10">
    <property type="entry name" value="Ribonuclease H-like superfamily/Ribonuclease H"/>
    <property type="match status" value="1"/>
</dbReference>
<feature type="domain" description="Tc1-like transposase DDE" evidence="4">
    <location>
        <begin position="327"/>
        <end position="479"/>
    </location>
</feature>
<evidence type="ECO:0000256" key="2">
    <source>
        <dbReference type="ARBA" id="ARBA00022694"/>
    </source>
</evidence>
<dbReference type="InterPro" id="IPR036397">
    <property type="entry name" value="RNaseH_sf"/>
</dbReference>
<dbReference type="InterPro" id="IPR014729">
    <property type="entry name" value="Rossmann-like_a/b/a_fold"/>
</dbReference>
<name>A0A818DC16_9BILA</name>
<dbReference type="GO" id="GO:0006313">
    <property type="term" value="P:DNA transposition"/>
    <property type="evidence" value="ECO:0007669"/>
    <property type="project" value="InterPro"/>
</dbReference>
<dbReference type="InterPro" id="IPR009057">
    <property type="entry name" value="Homeodomain-like_sf"/>
</dbReference>
<evidence type="ECO:0000259" key="3">
    <source>
        <dbReference type="Pfam" id="PF01498"/>
    </source>
</evidence>
<dbReference type="SUPFAM" id="SSF46689">
    <property type="entry name" value="Homeodomain-like"/>
    <property type="match status" value="1"/>
</dbReference>
<evidence type="ECO:0000313" key="6">
    <source>
        <dbReference type="Proteomes" id="UP000663872"/>
    </source>
</evidence>
<dbReference type="SUPFAM" id="SSF52402">
    <property type="entry name" value="Adenine nucleotide alpha hydrolases-like"/>
    <property type="match status" value="1"/>
</dbReference>
<dbReference type="Gene3D" id="3.40.50.620">
    <property type="entry name" value="HUPs"/>
    <property type="match status" value="1"/>
</dbReference>
<dbReference type="GO" id="GO:0005829">
    <property type="term" value="C:cytosol"/>
    <property type="evidence" value="ECO:0007669"/>
    <property type="project" value="TreeGrafter"/>
</dbReference>
<dbReference type="InterPro" id="IPR036388">
    <property type="entry name" value="WH-like_DNA-bd_sf"/>
</dbReference>
<dbReference type="InterPro" id="IPR002492">
    <property type="entry name" value="Transposase_Tc1-like"/>
</dbReference>
<dbReference type="Pfam" id="PF01498">
    <property type="entry name" value="HTH_Tnp_Tc3_2"/>
    <property type="match status" value="1"/>
</dbReference>
<keyword evidence="2" id="KW-0819">tRNA processing</keyword>
<feature type="domain" description="Transposase Tc1-like" evidence="3">
    <location>
        <begin position="246"/>
        <end position="317"/>
    </location>
</feature>
<dbReference type="GO" id="GO:0015074">
    <property type="term" value="P:DNA integration"/>
    <property type="evidence" value="ECO:0007669"/>
    <property type="project" value="InterPro"/>
</dbReference>
<gene>
    <name evidence="5" type="ORF">GRG538_LOCUS13800</name>
</gene>
<dbReference type="InterPro" id="IPR038717">
    <property type="entry name" value="Tc1-like_DDE_dom"/>
</dbReference>
<protein>
    <recommendedName>
        <fullName evidence="7">Transposase</fullName>
    </recommendedName>
</protein>